<sequence length="218" mass="25120">MLIGVKKRFVFVANTKAASTSIEAALIDQAEIHRGGSPARKHISLREALREYRFLFGQEEHRPRHFLKFGVMRDPIDWIGSWFRYRKGNKVDQPLPAGMTFAEFWQRADWNIRRPDGSKHLQGERFLGPKGGVMADVILPYHDLETGFARLCEGLGLPCRLPRRNVSRLDEIGEEIDPDLRAEMRAFYADDYALFDRIDEINAKGFARLESRRQESGS</sequence>
<dbReference type="InterPro" id="IPR005331">
    <property type="entry name" value="Sulfotransferase"/>
</dbReference>
<dbReference type="GO" id="GO:0008146">
    <property type="term" value="F:sulfotransferase activity"/>
    <property type="evidence" value="ECO:0007669"/>
    <property type="project" value="InterPro"/>
</dbReference>
<dbReference type="SUPFAM" id="SSF52540">
    <property type="entry name" value="P-loop containing nucleoside triphosphate hydrolases"/>
    <property type="match status" value="1"/>
</dbReference>
<proteinExistence type="predicted"/>
<keyword evidence="2" id="KW-1185">Reference proteome</keyword>
<evidence type="ECO:0000313" key="1">
    <source>
        <dbReference type="EMBL" id="SES39188.1"/>
    </source>
</evidence>
<dbReference type="AlphaFoldDB" id="A0A1H9WYZ9"/>
<dbReference type="RefSeq" id="WP_092696115.1">
    <property type="nucleotide sequence ID" value="NZ_FOGU01000015.1"/>
</dbReference>
<name>A0A1H9WYZ9_9RHOB</name>
<dbReference type="Gene3D" id="3.40.50.300">
    <property type="entry name" value="P-loop containing nucleotide triphosphate hydrolases"/>
    <property type="match status" value="1"/>
</dbReference>
<protein>
    <recommendedName>
        <fullName evidence="3">Sulfotransferase family protein</fullName>
    </recommendedName>
</protein>
<dbReference type="InterPro" id="IPR027417">
    <property type="entry name" value="P-loop_NTPase"/>
</dbReference>
<dbReference type="EMBL" id="FOGU01000015">
    <property type="protein sequence ID" value="SES39188.1"/>
    <property type="molecule type" value="Genomic_DNA"/>
</dbReference>
<dbReference type="Proteomes" id="UP000198885">
    <property type="component" value="Unassembled WGS sequence"/>
</dbReference>
<dbReference type="GO" id="GO:0016020">
    <property type="term" value="C:membrane"/>
    <property type="evidence" value="ECO:0007669"/>
    <property type="project" value="InterPro"/>
</dbReference>
<evidence type="ECO:0008006" key="3">
    <source>
        <dbReference type="Google" id="ProtNLM"/>
    </source>
</evidence>
<organism evidence="1 2">
    <name type="scientific">Tranquillimonas rosea</name>
    <dbReference type="NCBI Taxonomy" id="641238"/>
    <lineage>
        <taxon>Bacteria</taxon>
        <taxon>Pseudomonadati</taxon>
        <taxon>Pseudomonadota</taxon>
        <taxon>Alphaproteobacteria</taxon>
        <taxon>Rhodobacterales</taxon>
        <taxon>Roseobacteraceae</taxon>
        <taxon>Tranquillimonas</taxon>
    </lineage>
</organism>
<dbReference type="Pfam" id="PF03567">
    <property type="entry name" value="Sulfotransfer_2"/>
    <property type="match status" value="1"/>
</dbReference>
<gene>
    <name evidence="1" type="ORF">SAMN04490244_11525</name>
</gene>
<evidence type="ECO:0000313" key="2">
    <source>
        <dbReference type="Proteomes" id="UP000198885"/>
    </source>
</evidence>
<accession>A0A1H9WYZ9</accession>
<reference evidence="1 2" key="1">
    <citation type="submission" date="2016-10" db="EMBL/GenBank/DDBJ databases">
        <authorList>
            <person name="de Groot N.N."/>
        </authorList>
    </citation>
    <scope>NUCLEOTIDE SEQUENCE [LARGE SCALE GENOMIC DNA]</scope>
    <source>
        <strain evidence="1 2">DSM 23042</strain>
    </source>
</reference>
<dbReference type="OrthoDB" id="7687351at2"/>
<dbReference type="STRING" id="641238.SAMN04490244_11525"/>